<feature type="transmembrane region" description="Helical" evidence="1">
    <location>
        <begin position="67"/>
        <end position="92"/>
    </location>
</feature>
<comment type="caution">
    <text evidence="2">The sequence shown here is derived from an EMBL/GenBank/DDBJ whole genome shotgun (WGS) entry which is preliminary data.</text>
</comment>
<evidence type="ECO:0000256" key="1">
    <source>
        <dbReference type="SAM" id="Phobius"/>
    </source>
</evidence>
<accession>A0A1C1YS79</accession>
<sequence>MKILQILIAAGALGLAALIVVAISAGSFSEAGSWLMSDPWGRVTLADLYLGFVLAAAVIWLCEPRPLVAVLWILPIPVLGNVWAAVWFILRLPHLRERIARR</sequence>
<evidence type="ECO:0000313" key="3">
    <source>
        <dbReference type="Proteomes" id="UP000094795"/>
    </source>
</evidence>
<dbReference type="Proteomes" id="UP000094795">
    <property type="component" value="Unassembled WGS sequence"/>
</dbReference>
<reference evidence="2 3" key="1">
    <citation type="submission" date="2015-12" db="EMBL/GenBank/DDBJ databases">
        <authorList>
            <person name="Shamseldin A."/>
            <person name="Moawad H."/>
            <person name="Abd El-Rahim W.M."/>
            <person name="Sadowsky M.J."/>
        </authorList>
    </citation>
    <scope>NUCLEOTIDE SEQUENCE [LARGE SCALE GENOMIC DNA]</scope>
    <source>
        <strain evidence="2 3">JC234</strain>
    </source>
</reference>
<dbReference type="OrthoDB" id="8116201at2"/>
<feature type="transmembrane region" description="Helical" evidence="1">
    <location>
        <begin position="6"/>
        <end position="28"/>
    </location>
</feature>
<keyword evidence="3" id="KW-1185">Reference proteome</keyword>
<name>A0A1C1YS79_9HYPH</name>
<gene>
    <name evidence="2" type="ORF">AWJ14_20030</name>
</gene>
<dbReference type="RefSeq" id="WP_066182467.1">
    <property type="nucleotide sequence ID" value="NZ_LQZT01000042.1"/>
</dbReference>
<dbReference type="EMBL" id="LQZT01000042">
    <property type="protein sequence ID" value="OCW56378.1"/>
    <property type="molecule type" value="Genomic_DNA"/>
</dbReference>
<evidence type="ECO:0008006" key="4">
    <source>
        <dbReference type="Google" id="ProtNLM"/>
    </source>
</evidence>
<feature type="transmembrane region" description="Helical" evidence="1">
    <location>
        <begin position="40"/>
        <end position="61"/>
    </location>
</feature>
<keyword evidence="1" id="KW-0812">Transmembrane</keyword>
<evidence type="ECO:0000313" key="2">
    <source>
        <dbReference type="EMBL" id="OCW56378.1"/>
    </source>
</evidence>
<keyword evidence="1" id="KW-0472">Membrane</keyword>
<dbReference type="STRING" id="1480615.AWJ14_20030"/>
<proteinExistence type="predicted"/>
<dbReference type="AlphaFoldDB" id="A0A1C1YS79"/>
<protein>
    <recommendedName>
        <fullName evidence="4">DUF1475 domain-containing protein</fullName>
    </recommendedName>
</protein>
<organism evidence="2 3">
    <name type="scientific">Hoeflea olei</name>
    <dbReference type="NCBI Taxonomy" id="1480615"/>
    <lineage>
        <taxon>Bacteria</taxon>
        <taxon>Pseudomonadati</taxon>
        <taxon>Pseudomonadota</taxon>
        <taxon>Alphaproteobacteria</taxon>
        <taxon>Hyphomicrobiales</taxon>
        <taxon>Rhizobiaceae</taxon>
        <taxon>Hoeflea</taxon>
    </lineage>
</organism>
<keyword evidence="1" id="KW-1133">Transmembrane helix</keyword>